<evidence type="ECO:0000256" key="2">
    <source>
        <dbReference type="ARBA" id="ARBA00007639"/>
    </source>
</evidence>
<reference evidence="6" key="2">
    <citation type="submission" date="2020-09" db="EMBL/GenBank/DDBJ databases">
        <authorList>
            <person name="Sun Q."/>
            <person name="Kim S."/>
        </authorList>
    </citation>
    <scope>NUCLEOTIDE SEQUENCE</scope>
    <source>
        <strain evidence="6">KCTC 23714</strain>
    </source>
</reference>
<dbReference type="GO" id="GO:0030313">
    <property type="term" value="C:cell envelope"/>
    <property type="evidence" value="ECO:0007669"/>
    <property type="project" value="UniProtKB-SubCell"/>
</dbReference>
<evidence type="ECO:0000259" key="5">
    <source>
        <dbReference type="Pfam" id="PF13407"/>
    </source>
</evidence>
<dbReference type="Pfam" id="PF13407">
    <property type="entry name" value="Peripla_BP_4"/>
    <property type="match status" value="1"/>
</dbReference>
<dbReference type="GO" id="GO:0030246">
    <property type="term" value="F:carbohydrate binding"/>
    <property type="evidence" value="ECO:0007669"/>
    <property type="project" value="UniProtKB-ARBA"/>
</dbReference>
<evidence type="ECO:0000313" key="6">
    <source>
        <dbReference type="EMBL" id="GGW42379.1"/>
    </source>
</evidence>
<dbReference type="Proteomes" id="UP000628984">
    <property type="component" value="Unassembled WGS sequence"/>
</dbReference>
<evidence type="ECO:0000313" key="7">
    <source>
        <dbReference type="Proteomes" id="UP000628984"/>
    </source>
</evidence>
<reference evidence="6" key="1">
    <citation type="journal article" date="2014" name="Int. J. Syst. Evol. Microbiol.">
        <title>Complete genome sequence of Corynebacterium casei LMG S-19264T (=DSM 44701T), isolated from a smear-ripened cheese.</title>
        <authorList>
            <consortium name="US DOE Joint Genome Institute (JGI-PGF)"/>
            <person name="Walter F."/>
            <person name="Albersmeier A."/>
            <person name="Kalinowski J."/>
            <person name="Ruckert C."/>
        </authorList>
    </citation>
    <scope>NUCLEOTIDE SEQUENCE</scope>
    <source>
        <strain evidence="6">KCTC 23714</strain>
    </source>
</reference>
<dbReference type="PANTHER" id="PTHR46847:SF1">
    <property type="entry name" value="D-ALLOSE-BINDING PERIPLASMIC PROTEIN-RELATED"/>
    <property type="match status" value="1"/>
</dbReference>
<name>A0A918J2L5_9RHOB</name>
<keyword evidence="7" id="KW-1185">Reference proteome</keyword>
<dbReference type="Gene3D" id="3.40.50.2300">
    <property type="match status" value="2"/>
</dbReference>
<dbReference type="CDD" id="cd01536">
    <property type="entry name" value="PBP1_ABC_sugar_binding-like"/>
    <property type="match status" value="1"/>
</dbReference>
<keyword evidence="3 4" id="KW-0732">Signal</keyword>
<comment type="caution">
    <text evidence="6">The sequence shown here is derived from an EMBL/GenBank/DDBJ whole genome shotgun (WGS) entry which is preliminary data.</text>
</comment>
<evidence type="ECO:0000256" key="3">
    <source>
        <dbReference type="ARBA" id="ARBA00022729"/>
    </source>
</evidence>
<feature type="domain" description="Periplasmic binding protein" evidence="5">
    <location>
        <begin position="29"/>
        <end position="295"/>
    </location>
</feature>
<evidence type="ECO:0000256" key="4">
    <source>
        <dbReference type="SAM" id="SignalP"/>
    </source>
</evidence>
<protein>
    <submittedName>
        <fullName evidence="6">LacI family transcriptional regulator</fullName>
    </submittedName>
</protein>
<dbReference type="PANTHER" id="PTHR46847">
    <property type="entry name" value="D-ALLOSE-BINDING PERIPLASMIC PROTEIN-RELATED"/>
    <property type="match status" value="1"/>
</dbReference>
<accession>A0A918J2L5</accession>
<organism evidence="6 7">
    <name type="scientific">Gemmobacter lanyuensis</name>
    <dbReference type="NCBI Taxonomy" id="1054497"/>
    <lineage>
        <taxon>Bacteria</taxon>
        <taxon>Pseudomonadati</taxon>
        <taxon>Pseudomonadota</taxon>
        <taxon>Alphaproteobacteria</taxon>
        <taxon>Rhodobacterales</taxon>
        <taxon>Paracoccaceae</taxon>
        <taxon>Gemmobacter</taxon>
    </lineage>
</organism>
<comment type="similarity">
    <text evidence="2">Belongs to the bacterial solute-binding protein 2 family.</text>
</comment>
<feature type="signal peptide" evidence="4">
    <location>
        <begin position="1"/>
        <end position="21"/>
    </location>
</feature>
<dbReference type="AlphaFoldDB" id="A0A918J2L5"/>
<proteinExistence type="inferred from homology"/>
<gene>
    <name evidence="6" type="ORF">GCM10011452_33460</name>
</gene>
<comment type="subcellular location">
    <subcellularLocation>
        <location evidence="1">Cell envelope</location>
    </subcellularLocation>
</comment>
<feature type="chain" id="PRO_5037692465" evidence="4">
    <location>
        <begin position="22"/>
        <end position="331"/>
    </location>
</feature>
<dbReference type="InterPro" id="IPR028082">
    <property type="entry name" value="Peripla_BP_I"/>
</dbReference>
<dbReference type="EMBL" id="BMYQ01000014">
    <property type="protein sequence ID" value="GGW42379.1"/>
    <property type="molecule type" value="Genomic_DNA"/>
</dbReference>
<dbReference type="SUPFAM" id="SSF53822">
    <property type="entry name" value="Periplasmic binding protein-like I"/>
    <property type="match status" value="1"/>
</dbReference>
<dbReference type="RefSeq" id="WP_189635029.1">
    <property type="nucleotide sequence ID" value="NZ_BMYQ01000014.1"/>
</dbReference>
<dbReference type="InterPro" id="IPR025997">
    <property type="entry name" value="SBP_2_dom"/>
</dbReference>
<sequence length="331" mass="34980">MKKLVLAALAGTMLVPISALAQSDKPVRVAFLAASSQNGYNDATWQGVQQAAAELGNVEAEIFDGQFNASVQFSQVEDIIASGRFDAIVVAPNDTVGIATALEDAVKAGILVGSVLFPVGPDLTVMEPQVPGLTVTVAQNPKTGAIAQAEAVAEFCKDKDPCNTVMFMGQKIYPFDNLRYEAQMEVLSQHPNIKILATGEGNYSPDTSLAAMSDILQAHSEVDVVVGTADQHLAGIEIALEDAGLEIEPIYLIGGGLNQITVDAIRAGRYDATLSQNPKSEGYLAAKALIEVARGGTSPTWIDPSASIENPLIVTTDWLKAHPEFTAEWEG</sequence>
<evidence type="ECO:0000256" key="1">
    <source>
        <dbReference type="ARBA" id="ARBA00004196"/>
    </source>
</evidence>